<dbReference type="GO" id="GO:0005524">
    <property type="term" value="F:ATP binding"/>
    <property type="evidence" value="ECO:0007669"/>
    <property type="project" value="UniProtKB-UniRule"/>
</dbReference>
<proteinExistence type="predicted"/>
<dbReference type="InterPro" id="IPR051286">
    <property type="entry name" value="JAK"/>
</dbReference>
<dbReference type="AlphaFoldDB" id="A0A5N4CLV1"/>
<dbReference type="PANTHER" id="PTHR45807:SF3">
    <property type="entry name" value="TYROSINE-PROTEIN KINASE JAK3"/>
    <property type="match status" value="1"/>
</dbReference>
<dbReference type="InterPro" id="IPR011009">
    <property type="entry name" value="Kinase-like_dom_sf"/>
</dbReference>
<dbReference type="InterPro" id="IPR001245">
    <property type="entry name" value="Ser-Thr/Tyr_kinase_cat_dom"/>
</dbReference>
<dbReference type="EMBL" id="JWIN03000022">
    <property type="protein sequence ID" value="KAB1259906.1"/>
    <property type="molecule type" value="Genomic_DNA"/>
</dbReference>
<keyword evidence="3" id="KW-0418">Kinase</keyword>
<dbReference type="GO" id="GO:0030154">
    <property type="term" value="P:cell differentiation"/>
    <property type="evidence" value="ECO:0007669"/>
    <property type="project" value="TreeGrafter"/>
</dbReference>
<evidence type="ECO:0000313" key="4">
    <source>
        <dbReference type="Proteomes" id="UP000299084"/>
    </source>
</evidence>
<sequence>MLFIYCSCPPDYELLSDPTPGALAPRDGLWNGAQLYACQDPTIFEERHLKYISQLGKGNFGSVELCRYDPLGDNTGALVAVKQLQHSGPEQQKDFQREIQILKALHSDFIVKYRGVSYGPGRQSLRLVMEYLPSGCLRDFLQRHRARLDAGRLLLFASQICKVPGGCERAGRRGTCGC</sequence>
<keyword evidence="3" id="KW-0808">Transferase</keyword>
<dbReference type="GO" id="GO:0019221">
    <property type="term" value="P:cytokine-mediated signaling pathway"/>
    <property type="evidence" value="ECO:0007669"/>
    <property type="project" value="TreeGrafter"/>
</dbReference>
<keyword evidence="1" id="KW-0067">ATP-binding</keyword>
<evidence type="ECO:0000259" key="2">
    <source>
        <dbReference type="PROSITE" id="PS50011"/>
    </source>
</evidence>
<dbReference type="PROSITE" id="PS00107">
    <property type="entry name" value="PROTEIN_KINASE_ATP"/>
    <property type="match status" value="1"/>
</dbReference>
<dbReference type="GO" id="GO:0007259">
    <property type="term" value="P:cell surface receptor signaling pathway via JAK-STAT"/>
    <property type="evidence" value="ECO:0007669"/>
    <property type="project" value="TreeGrafter"/>
</dbReference>
<dbReference type="InterPro" id="IPR017441">
    <property type="entry name" value="Protein_kinase_ATP_BS"/>
</dbReference>
<keyword evidence="1" id="KW-0547">Nucleotide-binding</keyword>
<dbReference type="PANTHER" id="PTHR45807">
    <property type="entry name" value="TYROSINE-PROTEIN KINASE HOPSCOTCH"/>
    <property type="match status" value="1"/>
</dbReference>
<dbReference type="GO" id="GO:0005829">
    <property type="term" value="C:cytosol"/>
    <property type="evidence" value="ECO:0007669"/>
    <property type="project" value="TreeGrafter"/>
</dbReference>
<keyword evidence="4" id="KW-1185">Reference proteome</keyword>
<accession>A0A5N4CLV1</accession>
<dbReference type="GO" id="GO:0004715">
    <property type="term" value="F:non-membrane spanning protein tyrosine kinase activity"/>
    <property type="evidence" value="ECO:0007669"/>
    <property type="project" value="TreeGrafter"/>
</dbReference>
<dbReference type="SUPFAM" id="SSF56112">
    <property type="entry name" value="Protein kinase-like (PK-like)"/>
    <property type="match status" value="1"/>
</dbReference>
<dbReference type="GO" id="GO:0005131">
    <property type="term" value="F:growth hormone receptor binding"/>
    <property type="evidence" value="ECO:0007669"/>
    <property type="project" value="TreeGrafter"/>
</dbReference>
<dbReference type="Proteomes" id="UP000299084">
    <property type="component" value="Unassembled WGS sequence"/>
</dbReference>
<protein>
    <submittedName>
        <fullName evidence="3">Tyrosine-protein kinase JAK3</fullName>
    </submittedName>
</protein>
<dbReference type="FunFam" id="3.30.200.20:FF:000084">
    <property type="entry name" value="Tyrosine-protein kinase"/>
    <property type="match status" value="1"/>
</dbReference>
<evidence type="ECO:0000313" key="3">
    <source>
        <dbReference type="EMBL" id="KAB1259906.1"/>
    </source>
</evidence>
<dbReference type="GO" id="GO:0042981">
    <property type="term" value="P:regulation of apoptotic process"/>
    <property type="evidence" value="ECO:0007669"/>
    <property type="project" value="TreeGrafter"/>
</dbReference>
<organism evidence="3 4">
    <name type="scientific">Camelus dromedarius</name>
    <name type="common">Dromedary</name>
    <name type="synonym">Arabian camel</name>
    <dbReference type="NCBI Taxonomy" id="9838"/>
    <lineage>
        <taxon>Eukaryota</taxon>
        <taxon>Metazoa</taxon>
        <taxon>Chordata</taxon>
        <taxon>Craniata</taxon>
        <taxon>Vertebrata</taxon>
        <taxon>Euteleostomi</taxon>
        <taxon>Mammalia</taxon>
        <taxon>Eutheria</taxon>
        <taxon>Laurasiatheria</taxon>
        <taxon>Artiodactyla</taxon>
        <taxon>Tylopoda</taxon>
        <taxon>Camelidae</taxon>
        <taxon>Camelus</taxon>
    </lineage>
</organism>
<gene>
    <name evidence="3" type="ORF">Cadr_000025605</name>
</gene>
<feature type="binding site" evidence="1">
    <location>
        <position position="82"/>
    </location>
    <ligand>
        <name>ATP</name>
        <dbReference type="ChEBI" id="CHEBI:30616"/>
    </ligand>
</feature>
<feature type="domain" description="Protein kinase" evidence="2">
    <location>
        <begin position="49"/>
        <end position="178"/>
    </location>
</feature>
<dbReference type="InterPro" id="IPR000719">
    <property type="entry name" value="Prot_kinase_dom"/>
</dbReference>
<dbReference type="GO" id="GO:0060397">
    <property type="term" value="P:growth hormone receptor signaling pathway via JAK-STAT"/>
    <property type="evidence" value="ECO:0007669"/>
    <property type="project" value="TreeGrafter"/>
</dbReference>
<evidence type="ECO:0000256" key="1">
    <source>
        <dbReference type="PROSITE-ProRule" id="PRU10141"/>
    </source>
</evidence>
<dbReference type="GO" id="GO:0035556">
    <property type="term" value="P:intracellular signal transduction"/>
    <property type="evidence" value="ECO:0007669"/>
    <property type="project" value="TreeGrafter"/>
</dbReference>
<comment type="caution">
    <text evidence="3">The sequence shown here is derived from an EMBL/GenBank/DDBJ whole genome shotgun (WGS) entry which is preliminary data.</text>
</comment>
<reference evidence="3 4" key="1">
    <citation type="journal article" date="2019" name="Mol. Ecol. Resour.">
        <title>Improving Illumina assemblies with Hi-C and long reads: an example with the North African dromedary.</title>
        <authorList>
            <person name="Elbers J.P."/>
            <person name="Rogers M.F."/>
            <person name="Perelman P.L."/>
            <person name="Proskuryakova A.A."/>
            <person name="Serdyukova N.A."/>
            <person name="Johnson W.E."/>
            <person name="Horin P."/>
            <person name="Corander J."/>
            <person name="Murphy D."/>
            <person name="Burger P.A."/>
        </authorList>
    </citation>
    <scope>NUCLEOTIDE SEQUENCE [LARGE SCALE GENOMIC DNA]</scope>
    <source>
        <strain evidence="3">Drom800</strain>
        <tissue evidence="3">Blood</tissue>
    </source>
</reference>
<dbReference type="Gene3D" id="3.30.200.20">
    <property type="entry name" value="Phosphorylase Kinase, domain 1"/>
    <property type="match status" value="1"/>
</dbReference>
<name>A0A5N4CLV1_CAMDR</name>
<dbReference type="PROSITE" id="PS50011">
    <property type="entry name" value="PROTEIN_KINASE_DOM"/>
    <property type="match status" value="1"/>
</dbReference>
<dbReference type="Pfam" id="PF07714">
    <property type="entry name" value="PK_Tyr_Ser-Thr"/>
    <property type="match status" value="1"/>
</dbReference>